<evidence type="ECO:0000256" key="3">
    <source>
        <dbReference type="ARBA" id="ARBA00022771"/>
    </source>
</evidence>
<dbReference type="InterPro" id="IPR018253">
    <property type="entry name" value="DnaJ_domain_CS"/>
</dbReference>
<dbReference type="SUPFAM" id="SSF49493">
    <property type="entry name" value="HSP40/DnaJ peptide-binding domain"/>
    <property type="match status" value="2"/>
</dbReference>
<keyword evidence="3 5" id="KW-0863">Zinc-finger</keyword>
<dbReference type="GO" id="GO:0006457">
    <property type="term" value="P:protein folding"/>
    <property type="evidence" value="ECO:0007669"/>
    <property type="project" value="InterPro"/>
</dbReference>
<dbReference type="PANTHER" id="PTHR43888">
    <property type="entry name" value="DNAJ-LIKE-2, ISOFORM A-RELATED"/>
    <property type="match status" value="1"/>
</dbReference>
<proteinExistence type="inferred from homology"/>
<keyword evidence="1 5" id="KW-0479">Metal-binding</keyword>
<evidence type="ECO:0000259" key="8">
    <source>
        <dbReference type="PROSITE" id="PS51188"/>
    </source>
</evidence>
<dbReference type="InterPro" id="IPR044713">
    <property type="entry name" value="DNJA1/2-like"/>
</dbReference>
<name>A0A061QNM1_9CHLO</name>
<evidence type="ECO:0000256" key="6">
    <source>
        <dbReference type="SAM" id="MobiDB-lite"/>
    </source>
</evidence>
<evidence type="ECO:0000256" key="5">
    <source>
        <dbReference type="PROSITE-ProRule" id="PRU00546"/>
    </source>
</evidence>
<dbReference type="HAMAP" id="MF_01152">
    <property type="entry name" value="DnaJ"/>
    <property type="match status" value="1"/>
</dbReference>
<dbReference type="InterPro" id="IPR001305">
    <property type="entry name" value="HSP_DnaJ_Cys-rich_dom"/>
</dbReference>
<dbReference type="PRINTS" id="PR00625">
    <property type="entry name" value="JDOMAIN"/>
</dbReference>
<dbReference type="Gene3D" id="2.60.260.20">
    <property type="entry name" value="Urease metallochaperone UreE, N-terminal domain"/>
    <property type="match status" value="2"/>
</dbReference>
<evidence type="ECO:0000259" key="7">
    <source>
        <dbReference type="PROSITE" id="PS50076"/>
    </source>
</evidence>
<evidence type="ECO:0000256" key="4">
    <source>
        <dbReference type="ARBA" id="ARBA00022833"/>
    </source>
</evidence>
<evidence type="ECO:0000313" key="10">
    <source>
        <dbReference type="EMBL" id="JAC66194.1"/>
    </source>
</evidence>
<feature type="domain" description="J" evidence="7">
    <location>
        <begin position="32"/>
        <end position="93"/>
    </location>
</feature>
<evidence type="ECO:0000256" key="2">
    <source>
        <dbReference type="ARBA" id="ARBA00022737"/>
    </source>
</evidence>
<dbReference type="GO" id="GO:0009408">
    <property type="term" value="P:response to heat"/>
    <property type="evidence" value="ECO:0007669"/>
    <property type="project" value="InterPro"/>
</dbReference>
<dbReference type="CDD" id="cd10719">
    <property type="entry name" value="DnaJ_zf"/>
    <property type="match status" value="1"/>
</dbReference>
<feature type="compositionally biased region" description="Basic and acidic residues" evidence="6">
    <location>
        <begin position="398"/>
        <end position="409"/>
    </location>
</feature>
<dbReference type="SMART" id="SM00271">
    <property type="entry name" value="DnaJ"/>
    <property type="match status" value="1"/>
</dbReference>
<dbReference type="InterPro" id="IPR012724">
    <property type="entry name" value="DnaJ"/>
</dbReference>
<dbReference type="Gene3D" id="2.10.230.10">
    <property type="entry name" value="Heat shock protein DnaJ, cysteine-rich domain"/>
    <property type="match status" value="1"/>
</dbReference>
<dbReference type="CDD" id="cd06257">
    <property type="entry name" value="DnaJ"/>
    <property type="match status" value="1"/>
</dbReference>
<dbReference type="PROSITE" id="PS00636">
    <property type="entry name" value="DNAJ_1"/>
    <property type="match status" value="1"/>
</dbReference>
<feature type="region of interest" description="Disordered" evidence="6">
    <location>
        <begin position="394"/>
        <end position="430"/>
    </location>
</feature>
<dbReference type="Pfam" id="PF00684">
    <property type="entry name" value="DnaJ_CXXCXGXG"/>
    <property type="match status" value="1"/>
</dbReference>
<dbReference type="InterPro" id="IPR036869">
    <property type="entry name" value="J_dom_sf"/>
</dbReference>
<reference evidence="9" key="1">
    <citation type="submission" date="2014-05" db="EMBL/GenBank/DDBJ databases">
        <title>The transcriptome of the halophilic microalga Tetraselmis sp. GSL018 isolated from the Great Salt Lake, Utah.</title>
        <authorList>
            <person name="Jinkerson R.E."/>
            <person name="D'Adamo S."/>
            <person name="Posewitz M.C."/>
        </authorList>
    </citation>
    <scope>NUCLEOTIDE SEQUENCE</scope>
    <source>
        <strain evidence="9">GSL018</strain>
    </source>
</reference>
<dbReference type="PROSITE" id="PS51188">
    <property type="entry name" value="ZF_CR"/>
    <property type="match status" value="1"/>
</dbReference>
<evidence type="ECO:0000256" key="1">
    <source>
        <dbReference type="ARBA" id="ARBA00022723"/>
    </source>
</evidence>
<dbReference type="GO" id="GO:0051082">
    <property type="term" value="F:unfolded protein binding"/>
    <property type="evidence" value="ECO:0007669"/>
    <property type="project" value="InterPro"/>
</dbReference>
<dbReference type="SUPFAM" id="SSF46565">
    <property type="entry name" value="Chaperone J-domain"/>
    <property type="match status" value="1"/>
</dbReference>
<dbReference type="EMBL" id="GBEZ01020484">
    <property type="protein sequence ID" value="JAC66194.1"/>
    <property type="molecule type" value="Transcribed_RNA"/>
</dbReference>
<dbReference type="GO" id="GO:0005524">
    <property type="term" value="F:ATP binding"/>
    <property type="evidence" value="ECO:0007669"/>
    <property type="project" value="InterPro"/>
</dbReference>
<dbReference type="InterPro" id="IPR001623">
    <property type="entry name" value="DnaJ_domain"/>
</dbReference>
<dbReference type="GO" id="GO:0008270">
    <property type="term" value="F:zinc ion binding"/>
    <property type="evidence" value="ECO:0007669"/>
    <property type="project" value="UniProtKB-KW"/>
</dbReference>
<dbReference type="GO" id="GO:0030544">
    <property type="term" value="F:Hsp70 protein binding"/>
    <property type="evidence" value="ECO:0007669"/>
    <property type="project" value="InterPro"/>
</dbReference>
<dbReference type="Pfam" id="PF00226">
    <property type="entry name" value="DnaJ"/>
    <property type="match status" value="1"/>
</dbReference>
<keyword evidence="2" id="KW-0677">Repeat</keyword>
<dbReference type="EMBL" id="GBEZ01024791">
    <property type="protein sequence ID" value="JAC62232.1"/>
    <property type="molecule type" value="Transcribed_RNA"/>
</dbReference>
<dbReference type="CDD" id="cd10747">
    <property type="entry name" value="DnaJ_C"/>
    <property type="match status" value="1"/>
</dbReference>
<dbReference type="InterPro" id="IPR002939">
    <property type="entry name" value="DnaJ_C"/>
</dbReference>
<dbReference type="AlphaFoldDB" id="A0A061QNM1"/>
<organism evidence="9">
    <name type="scientific">Tetraselmis sp. GSL018</name>
    <dbReference type="NCBI Taxonomy" id="582737"/>
    <lineage>
        <taxon>Eukaryota</taxon>
        <taxon>Viridiplantae</taxon>
        <taxon>Chlorophyta</taxon>
        <taxon>core chlorophytes</taxon>
        <taxon>Chlorodendrophyceae</taxon>
        <taxon>Chlorodendrales</taxon>
        <taxon>Chlorodendraceae</taxon>
        <taxon>Tetraselmis</taxon>
    </lineage>
</organism>
<dbReference type="InterPro" id="IPR036410">
    <property type="entry name" value="HSP_DnaJ_Cys-rich_dom_sf"/>
</dbReference>
<feature type="zinc finger region" description="CR-type" evidence="5">
    <location>
        <begin position="147"/>
        <end position="231"/>
    </location>
</feature>
<dbReference type="FunFam" id="2.10.230.10:FF:000001">
    <property type="entry name" value="DnaJ subfamily A member 2"/>
    <property type="match status" value="1"/>
</dbReference>
<dbReference type="InterPro" id="IPR008971">
    <property type="entry name" value="HSP40/DnaJ_pept-bd"/>
</dbReference>
<dbReference type="FunFam" id="2.60.260.20:FF:000003">
    <property type="entry name" value="DnaJ subfamily A member 2"/>
    <property type="match status" value="1"/>
</dbReference>
<feature type="domain" description="CR-type" evidence="8">
    <location>
        <begin position="147"/>
        <end position="231"/>
    </location>
</feature>
<dbReference type="PROSITE" id="PS50076">
    <property type="entry name" value="DNAJ_2"/>
    <property type="match status" value="1"/>
</dbReference>
<accession>A0A061QNM1</accession>
<dbReference type="SUPFAM" id="SSF57938">
    <property type="entry name" value="DnaJ/Hsp40 cysteine-rich domain"/>
    <property type="match status" value="1"/>
</dbReference>
<dbReference type="Gene3D" id="1.10.287.110">
    <property type="entry name" value="DnaJ domain"/>
    <property type="match status" value="1"/>
</dbReference>
<dbReference type="Pfam" id="PF01556">
    <property type="entry name" value="DnaJ_C"/>
    <property type="match status" value="1"/>
</dbReference>
<gene>
    <name evidence="9" type="primary">DNAJA2</name>
    <name evidence="10" type="ORF">TSPGSL018_14269</name>
    <name evidence="9" type="ORF">TSPGSL018_23916</name>
</gene>
<sequence>MFGGGFPFGGMPFGGMGGMPEMPAQKKSDNTKYYELLGVDRSASDSELKKAHRKLAMKHHPDKGGDPQTFQMINQAYDVLKDPEKRKIYDQYGEDAIREGMSDHGGSSMADIFDMFGGGGGGRRGRERKAEDVMHRLKVSLEEMYNGGTRKLAMSRNIKCTSCSGTGSKSGAPSTCMQCSGAGVEVHMRPIGPGMLQQVQQACRKCDGSGRNIARGDECEACGSKGFVPEKKVFEVAIEKGMKNGQRIVLHGEAGVGSDPSQAPGDVVFQLEQKPHDVFKRVGQDLFMDKEIPLVDALCGGSIMLTQLDGRKLVTKPDPSHTIQPDQWVCIGDEGMPLHGMPFEKGNLYVRFIVEFPDQLDPEQAAKIAALLPGPPGPSATELQNAEECTTRTCDIQEELKRRGREHQSGAENSDSDDEGAGPRVQCAQQ</sequence>
<protein>
    <submittedName>
        <fullName evidence="9">DnaJ homolog subfamily A member 2</fullName>
    </submittedName>
</protein>
<keyword evidence="4 5" id="KW-0862">Zinc</keyword>
<evidence type="ECO:0000313" key="9">
    <source>
        <dbReference type="EMBL" id="JAC62232.1"/>
    </source>
</evidence>